<name>A0AAN6VK00_9PEZI</name>
<dbReference type="EMBL" id="MU856955">
    <property type="protein sequence ID" value="KAK4152968.1"/>
    <property type="molecule type" value="Genomic_DNA"/>
</dbReference>
<protein>
    <recommendedName>
        <fullName evidence="2">Nephrocystin 3-like N-terminal domain-containing protein</fullName>
    </recommendedName>
</protein>
<dbReference type="Proteomes" id="UP001302745">
    <property type="component" value="Unassembled WGS sequence"/>
</dbReference>
<dbReference type="InterPro" id="IPR056884">
    <property type="entry name" value="NPHP3-like_N"/>
</dbReference>
<dbReference type="SUPFAM" id="SSF52540">
    <property type="entry name" value="P-loop containing nucleoside triphosphate hydrolases"/>
    <property type="match status" value="1"/>
</dbReference>
<dbReference type="PANTHER" id="PTHR10039:SF5">
    <property type="entry name" value="NACHT DOMAIN-CONTAINING PROTEIN"/>
    <property type="match status" value="1"/>
</dbReference>
<reference evidence="3" key="2">
    <citation type="submission" date="2023-05" db="EMBL/GenBank/DDBJ databases">
        <authorList>
            <consortium name="Lawrence Berkeley National Laboratory"/>
            <person name="Steindorff A."/>
            <person name="Hensen N."/>
            <person name="Bonometti L."/>
            <person name="Westerberg I."/>
            <person name="Brannstrom I.O."/>
            <person name="Guillou S."/>
            <person name="Cros-Aarteil S."/>
            <person name="Calhoun S."/>
            <person name="Haridas S."/>
            <person name="Kuo A."/>
            <person name="Mondo S."/>
            <person name="Pangilinan J."/>
            <person name="Riley R."/>
            <person name="Labutti K."/>
            <person name="Andreopoulos B."/>
            <person name="Lipzen A."/>
            <person name="Chen C."/>
            <person name="Yanf M."/>
            <person name="Daum C."/>
            <person name="Ng V."/>
            <person name="Clum A."/>
            <person name="Ohm R."/>
            <person name="Martin F."/>
            <person name="Silar P."/>
            <person name="Natvig D."/>
            <person name="Lalanne C."/>
            <person name="Gautier V."/>
            <person name="Ament-Velasquez S.L."/>
            <person name="Kruys A."/>
            <person name="Hutchinson M.I."/>
            <person name="Powell A.J."/>
            <person name="Barry K."/>
            <person name="Miller A.N."/>
            <person name="Grigoriev I.V."/>
            <person name="Debuchy R."/>
            <person name="Gladieux P."/>
            <person name="Thoren M.H."/>
            <person name="Johannesson H."/>
        </authorList>
    </citation>
    <scope>NUCLEOTIDE SEQUENCE</scope>
    <source>
        <strain evidence="3">CBS 538.74</strain>
    </source>
</reference>
<accession>A0AAN6VK00</accession>
<evidence type="ECO:0000313" key="3">
    <source>
        <dbReference type="EMBL" id="KAK4152968.1"/>
    </source>
</evidence>
<dbReference type="AlphaFoldDB" id="A0AAN6VK00"/>
<dbReference type="Gene3D" id="3.40.50.300">
    <property type="entry name" value="P-loop containing nucleotide triphosphate hydrolases"/>
    <property type="match status" value="1"/>
</dbReference>
<sequence>MATGLEALGLACNIMQVISFAGGLISTFNAIRGGHSPDVAITTTATQMSNAFKTLAQSLGQATRPLNKDEMEMAVIAEQCLDAAVALKAEVDKIWDGNTKGSYKAALTGAARKMLNQGKIERLEKVLRVHRETIENRLLQRICTRSDAILLHQDSGFEKLDASLRRFIAAFAAGETRLAGLIGDQSESVKEHVTLETGQLRDDLYTHMASESGKTHVVLSEMSARVTSEVSQTRRELSLKFKETAAAQASEAEHQRLLKSLEYETMNERRNQVVESYRDTFHWIFGPSHDSTSLDAERTDNGPIKPSVRAKSSESFLRWLHSEGPALYWISGKAGSGKSTLMKFLVDNPQTEAGLGDFTIISHFVWMAGQPMERSIRGIACSLLRQLLQDDPGVSALVLNMIPRSRRNKFSADWSVNDLEAALMLALAASPKPVCVFLNGLDEIDPLEEQDKALNLVDKLSSRVSRLRICVSSRPEPIFQRRLGNFPALRLQDLTREDIRRYTSGALRRDFVSTDPEFREFVEQVCDKSDGVFLWVALAVKSLQRGKQDENTVAELRKRLETLPSDLHRLYEGMWQRLNDDEPIYREDGARFLNYVLRGKDFYGYGYVFDWDVCELMLTRDNLFRHKILEEGYRPSRDEWISRVKATTKQLVRRCAGLLEITGTTEVTPSARLIHRSAKEFLENTPHGQQILQYDTSTMEDRIFNVISAEIALTRLNVLQQVGEDVLPLTAHESSLSDMVERLLILFYRGCPRANLVEVAKY</sequence>
<gene>
    <name evidence="3" type="ORF">C8A00DRAFT_34300</name>
</gene>
<evidence type="ECO:0000256" key="1">
    <source>
        <dbReference type="ARBA" id="ARBA00022737"/>
    </source>
</evidence>
<comment type="caution">
    <text evidence="3">The sequence shown here is derived from an EMBL/GenBank/DDBJ whole genome shotgun (WGS) entry which is preliminary data.</text>
</comment>
<reference evidence="3" key="1">
    <citation type="journal article" date="2023" name="Mol. Phylogenet. Evol.">
        <title>Genome-scale phylogeny and comparative genomics of the fungal order Sordariales.</title>
        <authorList>
            <person name="Hensen N."/>
            <person name="Bonometti L."/>
            <person name="Westerberg I."/>
            <person name="Brannstrom I.O."/>
            <person name="Guillou S."/>
            <person name="Cros-Aarteil S."/>
            <person name="Calhoun S."/>
            <person name="Haridas S."/>
            <person name="Kuo A."/>
            <person name="Mondo S."/>
            <person name="Pangilinan J."/>
            <person name="Riley R."/>
            <person name="LaButti K."/>
            <person name="Andreopoulos B."/>
            <person name="Lipzen A."/>
            <person name="Chen C."/>
            <person name="Yan M."/>
            <person name="Daum C."/>
            <person name="Ng V."/>
            <person name="Clum A."/>
            <person name="Steindorff A."/>
            <person name="Ohm R.A."/>
            <person name="Martin F."/>
            <person name="Silar P."/>
            <person name="Natvig D.O."/>
            <person name="Lalanne C."/>
            <person name="Gautier V."/>
            <person name="Ament-Velasquez S.L."/>
            <person name="Kruys A."/>
            <person name="Hutchinson M.I."/>
            <person name="Powell A.J."/>
            <person name="Barry K."/>
            <person name="Miller A.N."/>
            <person name="Grigoriev I.V."/>
            <person name="Debuchy R."/>
            <person name="Gladieux P."/>
            <person name="Hiltunen Thoren M."/>
            <person name="Johannesson H."/>
        </authorList>
    </citation>
    <scope>NUCLEOTIDE SEQUENCE</scope>
    <source>
        <strain evidence="3">CBS 538.74</strain>
    </source>
</reference>
<feature type="domain" description="Nephrocystin 3-like N-terminal" evidence="2">
    <location>
        <begin position="313"/>
        <end position="474"/>
    </location>
</feature>
<organism evidence="3 4">
    <name type="scientific">Chaetomidium leptoderma</name>
    <dbReference type="NCBI Taxonomy" id="669021"/>
    <lineage>
        <taxon>Eukaryota</taxon>
        <taxon>Fungi</taxon>
        <taxon>Dikarya</taxon>
        <taxon>Ascomycota</taxon>
        <taxon>Pezizomycotina</taxon>
        <taxon>Sordariomycetes</taxon>
        <taxon>Sordariomycetidae</taxon>
        <taxon>Sordariales</taxon>
        <taxon>Chaetomiaceae</taxon>
        <taxon>Chaetomidium</taxon>
    </lineage>
</organism>
<dbReference type="PANTHER" id="PTHR10039">
    <property type="entry name" value="AMELOGENIN"/>
    <property type="match status" value="1"/>
</dbReference>
<proteinExistence type="predicted"/>
<dbReference type="InterPro" id="IPR027417">
    <property type="entry name" value="P-loop_NTPase"/>
</dbReference>
<dbReference type="Pfam" id="PF24883">
    <property type="entry name" value="NPHP3_N"/>
    <property type="match status" value="1"/>
</dbReference>
<evidence type="ECO:0000313" key="4">
    <source>
        <dbReference type="Proteomes" id="UP001302745"/>
    </source>
</evidence>
<keyword evidence="1" id="KW-0677">Repeat</keyword>
<evidence type="ECO:0000259" key="2">
    <source>
        <dbReference type="Pfam" id="PF24883"/>
    </source>
</evidence>
<keyword evidence="4" id="KW-1185">Reference proteome</keyword>